<dbReference type="GeneID" id="83684268"/>
<dbReference type="RefSeq" id="WP_280651309.1">
    <property type="nucleotide sequence ID" value="NZ_JANQDL010000074.1"/>
</dbReference>
<dbReference type="InterPro" id="IPR046298">
    <property type="entry name" value="DUF6335"/>
</dbReference>
<accession>A0AA43GZD8</accession>
<gene>
    <name evidence="2" type="ORF">NWP23_10695</name>
</gene>
<evidence type="ECO:0000313" key="3">
    <source>
        <dbReference type="Proteomes" id="UP001159370"/>
    </source>
</evidence>
<reference evidence="2 3" key="1">
    <citation type="journal article" date="2023" name="J. Phycol.">
        <title>Chrysosporum ovalisporum is synonymous with the true-branching cyanobacterium Umezakia natans (Nostocales/Aphanizomenonaceae).</title>
        <authorList>
            <person name="McGregor G.B."/>
            <person name="Sendall B.C."/>
            <person name="Niiyama Y."/>
            <person name="Tuji A."/>
            <person name="Willis A."/>
        </authorList>
    </citation>
    <scope>NUCLEOTIDE SEQUENCE [LARGE SCALE GENOMIC DNA]</scope>
    <source>
        <strain evidence="2 3">FSS-62</strain>
    </source>
</reference>
<dbReference type="Proteomes" id="UP001159370">
    <property type="component" value="Unassembled WGS sequence"/>
</dbReference>
<feature type="region of interest" description="Disordered" evidence="1">
    <location>
        <begin position="1"/>
        <end position="65"/>
    </location>
</feature>
<feature type="region of interest" description="Disordered" evidence="1">
    <location>
        <begin position="114"/>
        <end position="135"/>
    </location>
</feature>
<protein>
    <submittedName>
        <fullName evidence="2">DUF6335 family protein</fullName>
    </submittedName>
</protein>
<dbReference type="EMBL" id="JANQDL010000074">
    <property type="protein sequence ID" value="MDH6064225.1"/>
    <property type="molecule type" value="Genomic_DNA"/>
</dbReference>
<comment type="caution">
    <text evidence="2">The sequence shown here is derived from an EMBL/GenBank/DDBJ whole genome shotgun (WGS) entry which is preliminary data.</text>
</comment>
<sequence>MVQNNRNNEEINPDDSAPEITESYDTGVKNLPGYNIGGRTLRRRKREYRHTSSEITGGDVNAKWPVEDTVGDEAVGGAAPTPDQNVTDEIGEAVGLPMDDKTFLHTHDILERRDHSRWELDPMSSDDYSERRDMI</sequence>
<evidence type="ECO:0000256" key="1">
    <source>
        <dbReference type="SAM" id="MobiDB-lite"/>
    </source>
</evidence>
<dbReference type="AlphaFoldDB" id="A0AA43GZD8"/>
<evidence type="ECO:0000313" key="2">
    <source>
        <dbReference type="EMBL" id="MDH6064225.1"/>
    </source>
</evidence>
<dbReference type="Pfam" id="PF19861">
    <property type="entry name" value="DUF6335"/>
    <property type="match status" value="1"/>
</dbReference>
<proteinExistence type="predicted"/>
<name>A0AA43GZD8_9CYAN</name>
<organism evidence="2 3">
    <name type="scientific">Umezakia ovalisporum FSS-62</name>
    <dbReference type="NCBI Taxonomy" id="2971776"/>
    <lineage>
        <taxon>Bacteria</taxon>
        <taxon>Bacillati</taxon>
        <taxon>Cyanobacteriota</taxon>
        <taxon>Cyanophyceae</taxon>
        <taxon>Nostocales</taxon>
        <taxon>Nodulariaceae</taxon>
        <taxon>Umezakia</taxon>
    </lineage>
</organism>